<dbReference type="PANTHER" id="PTHR43355">
    <property type="entry name" value="FLAVIN REDUCTASE (NADPH)"/>
    <property type="match status" value="1"/>
</dbReference>
<gene>
    <name evidence="2" type="ordered locus">Sden_2892</name>
</gene>
<dbReference type="KEGG" id="sdn:Sden_2892"/>
<dbReference type="OrthoDB" id="7352421at2"/>
<evidence type="ECO:0000313" key="2">
    <source>
        <dbReference type="EMBL" id="ABE56171.1"/>
    </source>
</evidence>
<dbReference type="GO" id="GO:0016646">
    <property type="term" value="F:oxidoreductase activity, acting on the CH-NH group of donors, NAD or NADP as acceptor"/>
    <property type="evidence" value="ECO:0007669"/>
    <property type="project" value="TreeGrafter"/>
</dbReference>
<proteinExistence type="predicted"/>
<dbReference type="HOGENOM" id="CLU_025711_3_1_6"/>
<sequence length="215" mass="22630">MKIGILGATGWIGGEILAQAINRGYELAALVRDRSKLAGSDLALGEIEIREIDLSQPLLASTFAGLDVVIAAIGGRAGHNHELVAATAIKLLALLPSTQVTRLLWVGGAGSLEVAPGVSLVSTAEFPAEYKAEALAQGEALGIFQAYQGELNWTFVSPAAEIYPGDSQGTYRVGGDDCFTDENGRSHISVTDYACAMLDELDSGEHPQQRISIAY</sequence>
<dbReference type="InterPro" id="IPR051606">
    <property type="entry name" value="Polyketide_Oxido-like"/>
</dbReference>
<name>Q12K55_SHEDO</name>
<dbReference type="Proteomes" id="UP000001982">
    <property type="component" value="Chromosome"/>
</dbReference>
<dbReference type="eggNOG" id="COG2910">
    <property type="taxonomic scope" value="Bacteria"/>
</dbReference>
<dbReference type="InterPro" id="IPR016040">
    <property type="entry name" value="NAD(P)-bd_dom"/>
</dbReference>
<dbReference type="SUPFAM" id="SSF51735">
    <property type="entry name" value="NAD(P)-binding Rossmann-fold domains"/>
    <property type="match status" value="1"/>
</dbReference>
<dbReference type="STRING" id="318161.Sden_2892"/>
<organism evidence="2 3">
    <name type="scientific">Shewanella denitrificans (strain OS217 / ATCC BAA-1090 / DSM 15013)</name>
    <dbReference type="NCBI Taxonomy" id="318161"/>
    <lineage>
        <taxon>Bacteria</taxon>
        <taxon>Pseudomonadati</taxon>
        <taxon>Pseudomonadota</taxon>
        <taxon>Gammaproteobacteria</taxon>
        <taxon>Alteromonadales</taxon>
        <taxon>Shewanellaceae</taxon>
        <taxon>Shewanella</taxon>
    </lineage>
</organism>
<keyword evidence="3" id="KW-1185">Reference proteome</keyword>
<dbReference type="Gene3D" id="3.40.50.720">
    <property type="entry name" value="NAD(P)-binding Rossmann-like Domain"/>
    <property type="match status" value="1"/>
</dbReference>
<evidence type="ECO:0000259" key="1">
    <source>
        <dbReference type="Pfam" id="PF13460"/>
    </source>
</evidence>
<dbReference type="Pfam" id="PF13460">
    <property type="entry name" value="NAD_binding_10"/>
    <property type="match status" value="1"/>
</dbReference>
<dbReference type="PANTHER" id="PTHR43355:SF2">
    <property type="entry name" value="FLAVIN REDUCTASE (NADPH)"/>
    <property type="match status" value="1"/>
</dbReference>
<dbReference type="EMBL" id="CP000302">
    <property type="protein sequence ID" value="ABE56171.1"/>
    <property type="molecule type" value="Genomic_DNA"/>
</dbReference>
<dbReference type="AlphaFoldDB" id="Q12K55"/>
<feature type="domain" description="NAD(P)-binding" evidence="1">
    <location>
        <begin position="7"/>
        <end position="199"/>
    </location>
</feature>
<evidence type="ECO:0000313" key="3">
    <source>
        <dbReference type="Proteomes" id="UP000001982"/>
    </source>
</evidence>
<dbReference type="InterPro" id="IPR036291">
    <property type="entry name" value="NAD(P)-bd_dom_sf"/>
</dbReference>
<accession>Q12K55</accession>
<dbReference type="RefSeq" id="WP_011497320.1">
    <property type="nucleotide sequence ID" value="NC_007954.1"/>
</dbReference>
<reference evidence="2 3" key="1">
    <citation type="submission" date="2006-03" db="EMBL/GenBank/DDBJ databases">
        <title>Complete sequence of Shewanella denitrificans OS217.</title>
        <authorList>
            <consortium name="US DOE Joint Genome Institute"/>
            <person name="Copeland A."/>
            <person name="Lucas S."/>
            <person name="Lapidus A."/>
            <person name="Barry K."/>
            <person name="Detter J.C."/>
            <person name="Glavina del Rio T."/>
            <person name="Hammon N."/>
            <person name="Israni S."/>
            <person name="Dalin E."/>
            <person name="Tice H."/>
            <person name="Pitluck S."/>
            <person name="Brettin T."/>
            <person name="Bruce D."/>
            <person name="Han C."/>
            <person name="Tapia R."/>
            <person name="Gilna P."/>
            <person name="Kiss H."/>
            <person name="Schmutz J."/>
            <person name="Larimer F."/>
            <person name="Land M."/>
            <person name="Hauser L."/>
            <person name="Kyrpides N."/>
            <person name="Lykidis A."/>
            <person name="Richardson P."/>
        </authorList>
    </citation>
    <scope>NUCLEOTIDE SEQUENCE [LARGE SCALE GENOMIC DNA]</scope>
    <source>
        <strain evidence="3">OS217 / ATCC BAA-1090 / DSM 15013</strain>
    </source>
</reference>
<protein>
    <submittedName>
        <fullName evidence="2">Putative NADH-flavin reductase</fullName>
    </submittedName>
</protein>